<evidence type="ECO:0000256" key="3">
    <source>
        <dbReference type="ARBA" id="ARBA00023163"/>
    </source>
</evidence>
<feature type="domain" description="Transcriptional regulator LacI/GalR-like sensor" evidence="4">
    <location>
        <begin position="135"/>
        <end position="298"/>
    </location>
</feature>
<evidence type="ECO:0000256" key="2">
    <source>
        <dbReference type="ARBA" id="ARBA00023125"/>
    </source>
</evidence>
<dbReference type="Proteomes" id="UP000019772">
    <property type="component" value="Chromosome"/>
</dbReference>
<dbReference type="EMBL" id="CP004078">
    <property type="protein sequence ID" value="AHV98321.1"/>
    <property type="molecule type" value="Genomic_DNA"/>
</dbReference>
<dbReference type="eggNOG" id="COG1609">
    <property type="taxonomic scope" value="Bacteria"/>
</dbReference>
<dbReference type="GO" id="GO:0000976">
    <property type="term" value="F:transcription cis-regulatory region binding"/>
    <property type="evidence" value="ECO:0007669"/>
    <property type="project" value="TreeGrafter"/>
</dbReference>
<keyword evidence="1" id="KW-0805">Transcription regulation</keyword>
<dbReference type="PANTHER" id="PTHR30146:SF109">
    <property type="entry name" value="HTH-TYPE TRANSCRIPTIONAL REGULATOR GALS"/>
    <property type="match status" value="1"/>
</dbReference>
<dbReference type="InterPro" id="IPR046335">
    <property type="entry name" value="LacI/GalR-like_sensor"/>
</dbReference>
<dbReference type="PATRIC" id="fig|1268072.3.peg.3526"/>
<sequence length="303" mass="33862">MEEMNFQPNLVAKNLVSKTTGSICVVLPQISEESFSNSFYIEMIRGIVKQARDSGYDVIISSGANETEEKEAVSRLLRGRQVDGAILLCSRKEDAVVEFLKTGGYPFVLVGRSNQYDDILSVQTNNVTAAYDATRHLISMGHTRIGFISGPRELIVSADRLEGYRNAMRESELRVCPDWVLEGQVLRDSGYRAMSAYMSLSERPTALVVVDDLISFGLLRSLKELGYRVPDDLALVSFNNIQLVELSSPPISSIDMDMYFQGYTASQILIRSLKLPGNRSSEMHKQIVPHRLIVRESSVKARI</sequence>
<name>X4ZFP0_9BACL</name>
<keyword evidence="2" id="KW-0238">DNA-binding</keyword>
<evidence type="ECO:0000313" key="6">
    <source>
        <dbReference type="Proteomes" id="UP000019772"/>
    </source>
</evidence>
<dbReference type="KEGG" id="psab:PSAB_17105"/>
<evidence type="ECO:0000256" key="1">
    <source>
        <dbReference type="ARBA" id="ARBA00023015"/>
    </source>
</evidence>
<evidence type="ECO:0000259" key="4">
    <source>
        <dbReference type="Pfam" id="PF13377"/>
    </source>
</evidence>
<organism evidence="5 6">
    <name type="scientific">Paenibacillus sabinae T27</name>
    <dbReference type="NCBI Taxonomy" id="1268072"/>
    <lineage>
        <taxon>Bacteria</taxon>
        <taxon>Bacillati</taxon>
        <taxon>Bacillota</taxon>
        <taxon>Bacilli</taxon>
        <taxon>Bacillales</taxon>
        <taxon>Paenibacillaceae</taxon>
        <taxon>Paenibacillus</taxon>
    </lineage>
</organism>
<keyword evidence="6" id="KW-1185">Reference proteome</keyword>
<dbReference type="SUPFAM" id="SSF53822">
    <property type="entry name" value="Periplasmic binding protein-like I"/>
    <property type="match status" value="1"/>
</dbReference>
<dbReference type="PANTHER" id="PTHR30146">
    <property type="entry name" value="LACI-RELATED TRANSCRIPTIONAL REPRESSOR"/>
    <property type="match status" value="1"/>
</dbReference>
<reference evidence="5 6" key="1">
    <citation type="journal article" date="2014" name="PLoS Genet.">
        <title>Comparative Genomic Analysis of N2-Fixing and Non-N2-Fixing Paenibacillus spp.: Organization, Evolution and Expression of the Nitrogen Fixation Genes.</title>
        <authorList>
            <person name="Xie J.B."/>
            <person name="Du Z."/>
            <person name="Bai L."/>
            <person name="Tian C."/>
            <person name="Zhang Y."/>
            <person name="Xie J.Y."/>
            <person name="Wang T."/>
            <person name="Liu X."/>
            <person name="Chen X."/>
            <person name="Cheng Q."/>
            <person name="Chen S."/>
            <person name="Li J."/>
        </authorList>
    </citation>
    <scope>NUCLEOTIDE SEQUENCE [LARGE SCALE GENOMIC DNA]</scope>
    <source>
        <strain evidence="5 6">T27</strain>
    </source>
</reference>
<dbReference type="AlphaFoldDB" id="X4ZFP0"/>
<dbReference type="HOGENOM" id="CLU_037628_6_2_9"/>
<accession>X4ZFP0</accession>
<dbReference type="GO" id="GO:0003700">
    <property type="term" value="F:DNA-binding transcription factor activity"/>
    <property type="evidence" value="ECO:0007669"/>
    <property type="project" value="TreeGrafter"/>
</dbReference>
<dbReference type="CDD" id="cd06294">
    <property type="entry name" value="PBP1_MalR-like"/>
    <property type="match status" value="1"/>
</dbReference>
<dbReference type="STRING" id="1268072.PSAB_17105"/>
<dbReference type="Gene3D" id="3.40.50.2300">
    <property type="match status" value="2"/>
</dbReference>
<proteinExistence type="predicted"/>
<keyword evidence="3" id="KW-0804">Transcription</keyword>
<protein>
    <submittedName>
        <fullName evidence="5">LacI family transcriptional regulator</fullName>
    </submittedName>
</protein>
<dbReference type="InterPro" id="IPR028082">
    <property type="entry name" value="Peripla_BP_I"/>
</dbReference>
<dbReference type="Pfam" id="PF13377">
    <property type="entry name" value="Peripla_BP_3"/>
    <property type="match status" value="1"/>
</dbReference>
<evidence type="ECO:0000313" key="5">
    <source>
        <dbReference type="EMBL" id="AHV98321.1"/>
    </source>
</evidence>
<gene>
    <name evidence="5" type="ORF">PSAB_17105</name>
</gene>